<organism evidence="1 2">
    <name type="scientific">Brachionus plicatilis</name>
    <name type="common">Marine rotifer</name>
    <name type="synonym">Brachionus muelleri</name>
    <dbReference type="NCBI Taxonomy" id="10195"/>
    <lineage>
        <taxon>Eukaryota</taxon>
        <taxon>Metazoa</taxon>
        <taxon>Spiralia</taxon>
        <taxon>Gnathifera</taxon>
        <taxon>Rotifera</taxon>
        <taxon>Eurotatoria</taxon>
        <taxon>Monogononta</taxon>
        <taxon>Pseudotrocha</taxon>
        <taxon>Ploima</taxon>
        <taxon>Brachionidae</taxon>
        <taxon>Brachionus</taxon>
    </lineage>
</organism>
<dbReference type="Proteomes" id="UP000276133">
    <property type="component" value="Unassembled WGS sequence"/>
</dbReference>
<name>A0A3M7SPS2_BRAPC</name>
<comment type="caution">
    <text evidence="1">The sequence shown here is derived from an EMBL/GenBank/DDBJ whole genome shotgun (WGS) entry which is preliminary data.</text>
</comment>
<gene>
    <name evidence="1" type="ORF">BpHYR1_037414</name>
</gene>
<protein>
    <submittedName>
        <fullName evidence="1">Uncharacterized protein</fullName>
    </submittedName>
</protein>
<evidence type="ECO:0000313" key="1">
    <source>
        <dbReference type="EMBL" id="RNA37854.1"/>
    </source>
</evidence>
<dbReference type="AlphaFoldDB" id="A0A3M7SPS2"/>
<reference evidence="1 2" key="1">
    <citation type="journal article" date="2018" name="Sci. Rep.">
        <title>Genomic signatures of local adaptation to the degree of environmental predictability in rotifers.</title>
        <authorList>
            <person name="Franch-Gras L."/>
            <person name="Hahn C."/>
            <person name="Garcia-Roger E.M."/>
            <person name="Carmona M.J."/>
            <person name="Serra M."/>
            <person name="Gomez A."/>
        </authorList>
    </citation>
    <scope>NUCLEOTIDE SEQUENCE [LARGE SCALE GENOMIC DNA]</scope>
    <source>
        <strain evidence="1">HYR1</strain>
    </source>
</reference>
<keyword evidence="2" id="KW-1185">Reference proteome</keyword>
<proteinExistence type="predicted"/>
<evidence type="ECO:0000313" key="2">
    <source>
        <dbReference type="Proteomes" id="UP000276133"/>
    </source>
</evidence>
<dbReference type="EMBL" id="REGN01000969">
    <property type="protein sequence ID" value="RNA37854.1"/>
    <property type="molecule type" value="Genomic_DNA"/>
</dbReference>
<sequence length="93" mass="10790">MRFLGSLKRLKLETVKSTKKGQMTPILPILHPQTPKSVQSHLTPFGASSKLTLKKYNHDFQEFIKNRLTLIEKLNSVDKELKKKSLVHYCKKK</sequence>
<accession>A0A3M7SPS2</accession>